<reference evidence="2" key="1">
    <citation type="submission" date="2014-02" db="EMBL/GenBank/DDBJ databases">
        <title>Expanding our view of genomic diversity in Candidatus Accumulibacter clades.</title>
        <authorList>
            <person name="Skennerton C.T."/>
            <person name="Barr J.J."/>
            <person name="Slater F.R."/>
            <person name="Bond P.L."/>
            <person name="Tyson G.W."/>
        </authorList>
    </citation>
    <scope>NUCLEOTIDE SEQUENCE [LARGE SCALE GENOMIC DNA]</scope>
</reference>
<keyword evidence="3" id="KW-1185">Reference proteome</keyword>
<comment type="caution">
    <text evidence="2">The sequence shown here is derived from an EMBL/GenBank/DDBJ whole genome shotgun (WGS) entry which is preliminary data.</text>
</comment>
<dbReference type="InterPro" id="IPR029014">
    <property type="entry name" value="NiFe-Hase_large"/>
</dbReference>
<protein>
    <submittedName>
        <fullName evidence="2">Coenzyme F420-reducing hydrogenase, alpha subunit</fullName>
    </submittedName>
</protein>
<dbReference type="Pfam" id="PF00374">
    <property type="entry name" value="NiFeSe_Hases"/>
    <property type="match status" value="1"/>
</dbReference>
<dbReference type="GO" id="GO:0016151">
    <property type="term" value="F:nickel cation binding"/>
    <property type="evidence" value="ECO:0007669"/>
    <property type="project" value="InterPro"/>
</dbReference>
<organism evidence="2 3">
    <name type="scientific">Accumulibacter regalis</name>
    <dbReference type="NCBI Taxonomy" id="522306"/>
    <lineage>
        <taxon>Bacteria</taxon>
        <taxon>Pseudomonadati</taxon>
        <taxon>Pseudomonadota</taxon>
        <taxon>Betaproteobacteria</taxon>
        <taxon>Candidatus Accumulibacter</taxon>
    </lineage>
</organism>
<dbReference type="PANTHER" id="PTHR42958:SF4">
    <property type="entry name" value="HYDROGENASE EXPRESSION_FORMATION PROTEIN HUPK"/>
    <property type="match status" value="1"/>
</dbReference>
<gene>
    <name evidence="2" type="ORF">AW11_02925</name>
</gene>
<keyword evidence="1" id="KW-0460">Magnesium</keyword>
<dbReference type="InterPro" id="IPR001501">
    <property type="entry name" value="Ni-dep_hyd_lsu"/>
</dbReference>
<dbReference type="PATRIC" id="fig|1454004.3.peg.3019"/>
<feature type="binding site" evidence="1">
    <location>
        <position position="277"/>
    </location>
    <ligand>
        <name>Mg(2+)</name>
        <dbReference type="ChEBI" id="CHEBI:18420"/>
    </ligand>
</feature>
<comment type="cofactor">
    <cofactor evidence="1">
        <name>Ni(2+)</name>
        <dbReference type="ChEBI" id="CHEBI:49786"/>
    </cofactor>
</comment>
<dbReference type="PANTHER" id="PTHR42958">
    <property type="entry name" value="HYDROGENASE-2 LARGE CHAIN"/>
    <property type="match status" value="1"/>
</dbReference>
<dbReference type="STRING" id="1454004.AW11_02925"/>
<evidence type="ECO:0000313" key="2">
    <source>
        <dbReference type="EMBL" id="EXI86755.1"/>
    </source>
</evidence>
<accession>A0A011QCC5</accession>
<dbReference type="Proteomes" id="UP000022141">
    <property type="component" value="Unassembled WGS sequence"/>
</dbReference>
<name>A0A011QCC5_ACCRE</name>
<dbReference type="AlphaFoldDB" id="A0A011QCC5"/>
<proteinExistence type="predicted"/>
<dbReference type="EMBL" id="JEMY01000041">
    <property type="protein sequence ID" value="EXI86755.1"/>
    <property type="molecule type" value="Genomic_DNA"/>
</dbReference>
<evidence type="ECO:0000313" key="3">
    <source>
        <dbReference type="Proteomes" id="UP000022141"/>
    </source>
</evidence>
<dbReference type="Gene3D" id="1.10.645.10">
    <property type="entry name" value="Cytochrome-c3 Hydrogenase, chain B"/>
    <property type="match status" value="2"/>
</dbReference>
<feature type="binding site" evidence="1">
    <location>
        <position position="320"/>
    </location>
    <ligand>
        <name>Ni(2+)</name>
        <dbReference type="ChEBI" id="CHEBI:49786"/>
    </ligand>
</feature>
<dbReference type="SUPFAM" id="SSF56762">
    <property type="entry name" value="HydB/Nqo4-like"/>
    <property type="match status" value="1"/>
</dbReference>
<dbReference type="eggNOG" id="COG0374">
    <property type="taxonomic scope" value="Bacteria"/>
</dbReference>
<dbReference type="InterPro" id="IPR050867">
    <property type="entry name" value="NiFe/NiFeSe_hydrgnase_LSU"/>
</dbReference>
<evidence type="ECO:0000256" key="1">
    <source>
        <dbReference type="PIRSR" id="PIRSR601501-1"/>
    </source>
</evidence>
<keyword evidence="1" id="KW-0533">Nickel</keyword>
<keyword evidence="1" id="KW-0479">Metal-binding</keyword>
<sequence length="330" mass="35845">MEQGVLQLELTWDGRQIVAAGVASTRPMAARALRGLPFARVLEFVPRLFGLCRHAQDSAARLSLLAARGQRSDISATPAQTLAVTLEAIGEHLWRLLLDWPQLRGEPSRQGEFLLWRKRLLGVADGLGAAAFGARLLAWLDAEAPPCFDDRLRSAPVALLPRLSAAEWESHFHGDHFSERPTFAGQPAETGALARHADDPAVSALLADGQRLQARLQARYADLRGLARGLAEPEQWSTCLDAAAVAERCGLARVETARGTLLHRVELDGDRVARYAIVAPTEWNFHPQGAFVREMAGRPARTRAEAALAARRLALSLDPCAAFAVTVDDA</sequence>